<dbReference type="Proteomes" id="UP000076871">
    <property type="component" value="Unassembled WGS sequence"/>
</dbReference>
<reference evidence="1 2" key="1">
    <citation type="journal article" date="2016" name="Mol. Biol. Evol.">
        <title>Comparative Genomics of Early-Diverging Mushroom-Forming Fungi Provides Insights into the Origins of Lignocellulose Decay Capabilities.</title>
        <authorList>
            <person name="Nagy L.G."/>
            <person name="Riley R."/>
            <person name="Tritt A."/>
            <person name="Adam C."/>
            <person name="Daum C."/>
            <person name="Floudas D."/>
            <person name="Sun H."/>
            <person name="Yadav J.S."/>
            <person name="Pangilinan J."/>
            <person name="Larsson K.H."/>
            <person name="Matsuura K."/>
            <person name="Barry K."/>
            <person name="Labutti K."/>
            <person name="Kuo R."/>
            <person name="Ohm R.A."/>
            <person name="Bhattacharya S.S."/>
            <person name="Shirouzu T."/>
            <person name="Yoshinaga Y."/>
            <person name="Martin F.M."/>
            <person name="Grigoriev I.V."/>
            <person name="Hibbett D.S."/>
        </authorList>
    </citation>
    <scope>NUCLEOTIDE SEQUENCE [LARGE SCALE GENOMIC DNA]</scope>
    <source>
        <strain evidence="1 2">93-53</strain>
    </source>
</reference>
<proteinExistence type="predicted"/>
<dbReference type="EMBL" id="KV427635">
    <property type="protein sequence ID" value="KZT04596.1"/>
    <property type="molecule type" value="Genomic_DNA"/>
</dbReference>
<evidence type="ECO:0000313" key="2">
    <source>
        <dbReference type="Proteomes" id="UP000076871"/>
    </source>
</evidence>
<dbReference type="RefSeq" id="XP_040762336.1">
    <property type="nucleotide sequence ID" value="XM_040901850.1"/>
</dbReference>
<dbReference type="AlphaFoldDB" id="A0A165DCZ0"/>
<dbReference type="InParanoid" id="A0A165DCZ0"/>
<protein>
    <submittedName>
        <fullName evidence="1">Uncharacterized protein</fullName>
    </submittedName>
</protein>
<accession>A0A165DCZ0</accession>
<keyword evidence="2" id="KW-1185">Reference proteome</keyword>
<organism evidence="1 2">
    <name type="scientific">Laetiporus sulphureus 93-53</name>
    <dbReference type="NCBI Taxonomy" id="1314785"/>
    <lineage>
        <taxon>Eukaryota</taxon>
        <taxon>Fungi</taxon>
        <taxon>Dikarya</taxon>
        <taxon>Basidiomycota</taxon>
        <taxon>Agaricomycotina</taxon>
        <taxon>Agaricomycetes</taxon>
        <taxon>Polyporales</taxon>
        <taxon>Laetiporus</taxon>
    </lineage>
</organism>
<name>A0A165DCZ0_9APHY</name>
<sequence>MGILKAPPRTVLFALTIVTDVDTFTMSNASAASILAQEEMDLLQQLRGRRYFPKCSTDNFAITVTETPTTTVVSQLPPSSSLSTL</sequence>
<gene>
    <name evidence="1" type="ORF">LAESUDRAFT_287787</name>
</gene>
<evidence type="ECO:0000313" key="1">
    <source>
        <dbReference type="EMBL" id="KZT04596.1"/>
    </source>
</evidence>
<dbReference type="GeneID" id="63818881"/>